<evidence type="ECO:0000256" key="3">
    <source>
        <dbReference type="ARBA" id="ARBA00023125"/>
    </source>
</evidence>
<dbReference type="PROSITE" id="PS50118">
    <property type="entry name" value="HMG_BOX_2"/>
    <property type="match status" value="2"/>
</dbReference>
<dbReference type="InterPro" id="IPR050342">
    <property type="entry name" value="HMGB"/>
</dbReference>
<evidence type="ECO:0000256" key="6">
    <source>
        <dbReference type="SAM" id="MobiDB-lite"/>
    </source>
</evidence>
<evidence type="ECO:0000313" key="9">
    <source>
        <dbReference type="Proteomes" id="UP000318571"/>
    </source>
</evidence>
<reference evidence="8 9" key="1">
    <citation type="journal article" date="2018" name="Nat. Ecol. Evol.">
        <title>Genomic signatures of mitonuclear coevolution across populations of Tigriopus californicus.</title>
        <authorList>
            <person name="Barreto F.S."/>
            <person name="Watson E.T."/>
            <person name="Lima T.G."/>
            <person name="Willett C.S."/>
            <person name="Edmands S."/>
            <person name="Li W."/>
            <person name="Burton R.S."/>
        </authorList>
    </citation>
    <scope>NUCLEOTIDE SEQUENCE [LARGE SCALE GENOMIC DNA]</scope>
    <source>
        <strain evidence="8 9">San Diego</strain>
    </source>
</reference>
<feature type="domain" description="HMG box" evidence="7">
    <location>
        <begin position="114"/>
        <end position="182"/>
    </location>
</feature>
<comment type="subcellular location">
    <subcellularLocation>
        <location evidence="1">Nucleus</location>
    </subcellularLocation>
</comment>
<dbReference type="FunFam" id="1.10.30.10:FF:000016">
    <property type="entry name" value="FACT complex subunit SSRP1"/>
    <property type="match status" value="1"/>
</dbReference>
<name>A0A553PCF8_TIGCA</name>
<dbReference type="GO" id="GO:0005634">
    <property type="term" value="C:nucleus"/>
    <property type="evidence" value="ECO:0007669"/>
    <property type="project" value="UniProtKB-SubCell"/>
</dbReference>
<dbReference type="PRINTS" id="PR00886">
    <property type="entry name" value="HIGHMOBLTY12"/>
</dbReference>
<dbReference type="InterPro" id="IPR036910">
    <property type="entry name" value="HMG_box_dom_sf"/>
</dbReference>
<feature type="DNA-binding region" description="HMG box" evidence="5">
    <location>
        <begin position="14"/>
        <end position="82"/>
    </location>
</feature>
<dbReference type="SUPFAM" id="SSF47095">
    <property type="entry name" value="HMG-box"/>
    <property type="match status" value="2"/>
</dbReference>
<dbReference type="PANTHER" id="PTHR48112:SF32">
    <property type="entry name" value="HIGH MOBILITY GROUP PROTEIN B3"/>
    <property type="match status" value="1"/>
</dbReference>
<dbReference type="EMBL" id="VCGU01000005">
    <property type="protein sequence ID" value="TRY75371.1"/>
    <property type="molecule type" value="Genomic_DNA"/>
</dbReference>
<evidence type="ECO:0000259" key="7">
    <source>
        <dbReference type="PROSITE" id="PS50118"/>
    </source>
</evidence>
<gene>
    <name evidence="8" type="ORF">TCAL_00698</name>
</gene>
<comment type="similarity">
    <text evidence="2">Belongs to the HMGB family.</text>
</comment>
<dbReference type="AlphaFoldDB" id="A0A553PCF8"/>
<dbReference type="SMART" id="SM00398">
    <property type="entry name" value="HMG"/>
    <property type="match status" value="2"/>
</dbReference>
<evidence type="ECO:0000313" key="8">
    <source>
        <dbReference type="EMBL" id="TRY75371.1"/>
    </source>
</evidence>
<sequence>MPRVSTKNKDPHAPKRGLSAFMLYSGEVRPKIRASNPDMPVTEVAKVIGARWAEVSDEEKARFNALAAKDKKRYEAAMEVYEPPPTAGSDADENANRGAGLKRKMKASADPNRVKKPTSAYFYFMAAVRPSLKEKHPDKKLGEMAKIMGEMWAKYTDEEKQPFVKKAMKDKARYEEEKQAQTAE</sequence>
<dbReference type="Pfam" id="PF00505">
    <property type="entry name" value="HMG_box"/>
    <property type="match status" value="2"/>
</dbReference>
<keyword evidence="3 5" id="KW-0238">DNA-binding</keyword>
<evidence type="ECO:0000256" key="5">
    <source>
        <dbReference type="PROSITE-ProRule" id="PRU00267"/>
    </source>
</evidence>
<accession>A0A553PCF8</accession>
<dbReference type="GO" id="GO:0003677">
    <property type="term" value="F:DNA binding"/>
    <property type="evidence" value="ECO:0007669"/>
    <property type="project" value="UniProtKB-UniRule"/>
</dbReference>
<comment type="caution">
    <text evidence="8">The sequence shown here is derived from an EMBL/GenBank/DDBJ whole genome shotgun (WGS) entry which is preliminary data.</text>
</comment>
<dbReference type="STRING" id="6832.A0A553PCF8"/>
<dbReference type="Proteomes" id="UP000318571">
    <property type="component" value="Chromosome 2"/>
</dbReference>
<keyword evidence="9" id="KW-1185">Reference proteome</keyword>
<feature type="domain" description="HMG box" evidence="7">
    <location>
        <begin position="14"/>
        <end position="82"/>
    </location>
</feature>
<protein>
    <recommendedName>
        <fullName evidence="7">HMG box domain-containing protein</fullName>
    </recommendedName>
</protein>
<organism evidence="8 9">
    <name type="scientific">Tigriopus californicus</name>
    <name type="common">Marine copepod</name>
    <dbReference type="NCBI Taxonomy" id="6832"/>
    <lineage>
        <taxon>Eukaryota</taxon>
        <taxon>Metazoa</taxon>
        <taxon>Ecdysozoa</taxon>
        <taxon>Arthropoda</taxon>
        <taxon>Crustacea</taxon>
        <taxon>Multicrustacea</taxon>
        <taxon>Hexanauplia</taxon>
        <taxon>Copepoda</taxon>
        <taxon>Harpacticoida</taxon>
        <taxon>Harpacticidae</taxon>
        <taxon>Tigriopus</taxon>
    </lineage>
</organism>
<dbReference type="OrthoDB" id="1919336at2759"/>
<feature type="region of interest" description="Disordered" evidence="6">
    <location>
        <begin position="81"/>
        <end position="113"/>
    </location>
</feature>
<feature type="DNA-binding region" description="HMG box" evidence="5">
    <location>
        <begin position="114"/>
        <end position="182"/>
    </location>
</feature>
<evidence type="ECO:0000256" key="1">
    <source>
        <dbReference type="ARBA" id="ARBA00004123"/>
    </source>
</evidence>
<keyword evidence="4 5" id="KW-0539">Nucleus</keyword>
<dbReference type="PANTHER" id="PTHR48112">
    <property type="entry name" value="HIGH MOBILITY GROUP PROTEIN DSP1"/>
    <property type="match status" value="1"/>
</dbReference>
<proteinExistence type="inferred from homology"/>
<evidence type="ECO:0000256" key="4">
    <source>
        <dbReference type="ARBA" id="ARBA00023242"/>
    </source>
</evidence>
<dbReference type="OMA" id="NELYCTQ"/>
<dbReference type="InterPro" id="IPR009071">
    <property type="entry name" value="HMG_box_dom"/>
</dbReference>
<dbReference type="Gene3D" id="1.10.30.10">
    <property type="entry name" value="High mobility group box domain"/>
    <property type="match status" value="2"/>
</dbReference>
<evidence type="ECO:0000256" key="2">
    <source>
        <dbReference type="ARBA" id="ARBA00008774"/>
    </source>
</evidence>